<comment type="caution">
    <text evidence="3">The sequence shown here is derived from an EMBL/GenBank/DDBJ whole genome shotgun (WGS) entry which is preliminary data.</text>
</comment>
<comment type="similarity">
    <text evidence="1">Belongs to the CinA family.</text>
</comment>
<dbReference type="EMBL" id="CCEJ010000007">
    <property type="protein sequence ID" value="CDR34387.1"/>
    <property type="molecule type" value="Genomic_DNA"/>
</dbReference>
<protein>
    <recommendedName>
        <fullName evidence="1">CinA-like protein</fullName>
    </recommendedName>
</protein>
<evidence type="ECO:0000313" key="3">
    <source>
        <dbReference type="EMBL" id="CDR34387.1"/>
    </source>
</evidence>
<dbReference type="Gene3D" id="3.40.980.10">
    <property type="entry name" value="MoaB/Mog-like domain"/>
    <property type="match status" value="1"/>
</dbReference>
<name>A0A090CZD4_9BACT</name>
<dbReference type="SMART" id="SM00852">
    <property type="entry name" value="MoCF_biosynth"/>
    <property type="match status" value="1"/>
</dbReference>
<dbReference type="CDD" id="cd00885">
    <property type="entry name" value="cinA"/>
    <property type="match status" value="1"/>
</dbReference>
<gene>
    <name evidence="3" type="primary">cinA</name>
    <name evidence="3" type="ORF">CSEC_1573</name>
</gene>
<dbReference type="NCBIfam" id="TIGR00199">
    <property type="entry name" value="PncC_domain"/>
    <property type="match status" value="1"/>
</dbReference>
<dbReference type="InterPro" id="IPR001453">
    <property type="entry name" value="MoaB/Mog_dom"/>
</dbReference>
<dbReference type="AlphaFoldDB" id="A0A090CZD4"/>
<dbReference type="PIRSF" id="PIRSF006728">
    <property type="entry name" value="CinA"/>
    <property type="match status" value="1"/>
</dbReference>
<evidence type="ECO:0000313" key="4">
    <source>
        <dbReference type="Proteomes" id="UP000031552"/>
    </source>
</evidence>
<dbReference type="SUPFAM" id="SSF53218">
    <property type="entry name" value="Molybdenum cofactor biosynthesis proteins"/>
    <property type="match status" value="1"/>
</dbReference>
<evidence type="ECO:0000259" key="2">
    <source>
        <dbReference type="SMART" id="SM00852"/>
    </source>
</evidence>
<dbReference type="NCBIfam" id="TIGR00177">
    <property type="entry name" value="molyb_syn"/>
    <property type="match status" value="1"/>
</dbReference>
<dbReference type="eggNOG" id="COG1058">
    <property type="taxonomic scope" value="Bacteria"/>
</dbReference>
<dbReference type="Gene3D" id="3.90.950.20">
    <property type="entry name" value="CinA-like"/>
    <property type="match status" value="1"/>
</dbReference>
<dbReference type="Pfam" id="PF00994">
    <property type="entry name" value="MoCF_biosynth"/>
    <property type="match status" value="1"/>
</dbReference>
<feature type="domain" description="MoaB/Mog" evidence="2">
    <location>
        <begin position="4"/>
        <end position="166"/>
    </location>
</feature>
<dbReference type="Proteomes" id="UP000031552">
    <property type="component" value="Unassembled WGS sequence"/>
</dbReference>
<dbReference type="eggNOG" id="COG1546">
    <property type="taxonomic scope" value="Bacteria"/>
</dbReference>
<reference evidence="3" key="2">
    <citation type="submission" date="2014-09" db="EMBL/GenBank/DDBJ databases">
        <title>Criblamydia sequanensis harbors a mega-plasmid encoding arsenite resistance.</title>
        <authorList>
            <person name="Bertelli C."/>
            <person name="Goesmann A."/>
            <person name="Greub G."/>
        </authorList>
    </citation>
    <scope>NUCLEOTIDE SEQUENCE [LARGE SCALE GENOMIC DNA]</scope>
    <source>
        <strain evidence="3">CRIB-18</strain>
    </source>
</reference>
<dbReference type="PANTHER" id="PTHR13939:SF0">
    <property type="entry name" value="NMN AMIDOHYDROLASE-LIKE PROTEIN YFAY"/>
    <property type="match status" value="1"/>
</dbReference>
<evidence type="ECO:0000256" key="1">
    <source>
        <dbReference type="HAMAP-Rule" id="MF_00226"/>
    </source>
</evidence>
<dbReference type="InterPro" id="IPR036653">
    <property type="entry name" value="CinA-like_C"/>
</dbReference>
<dbReference type="InterPro" id="IPR050101">
    <property type="entry name" value="CinA"/>
</dbReference>
<proteinExistence type="inferred from homology"/>
<dbReference type="SUPFAM" id="SSF142433">
    <property type="entry name" value="CinA-like"/>
    <property type="match status" value="1"/>
</dbReference>
<dbReference type="Pfam" id="PF02464">
    <property type="entry name" value="CinA"/>
    <property type="match status" value="1"/>
</dbReference>
<dbReference type="NCBIfam" id="TIGR00200">
    <property type="entry name" value="cinA_nterm"/>
    <property type="match status" value="1"/>
</dbReference>
<dbReference type="STRING" id="1437425.CSEC_1573"/>
<dbReference type="InterPro" id="IPR036425">
    <property type="entry name" value="MoaB/Mog-like_dom_sf"/>
</dbReference>
<sequence length="403" mass="44316">MKVSILSIGNELLMGKIANTNAALIAKDLTRLGLKISAIYMIQDEKGEIQKKLSLSLDESDCVIITGGLGPTLDDITRESVADFLNLKMALNEPLKIRLKEKFGEFKTLANQASVIAGAEILENPYGTAPGQLINLQSKKIFLLPGVPYEMAYLLEKEVLPRIKIKEAGGKEKTFFMTDLREGDVDPFLREFKSKYRTLSFGIYPKPGLLEIIAYDLPGGLREGEFEKVIQEINQKYKDYIYDSTNGLIEEGLQSLLKKKQLSLSLAESCTGGLASSKITSQRGASLVFKGSLIAYSNEIKEDLLNVPHETLQEKGAVSFETALAMAKNALLRFNSDIGASITGIAGPDGGTLDKPVGTIFMALAFKDSLPKVKKIQAFGSREMIREEGANRLLSFLYHTLKF</sequence>
<dbReference type="HAMAP" id="MF_00226_B">
    <property type="entry name" value="CinA_B"/>
    <property type="match status" value="1"/>
</dbReference>
<dbReference type="RefSeq" id="WP_041017915.1">
    <property type="nucleotide sequence ID" value="NZ_CCEJ010000007.1"/>
</dbReference>
<accession>A0A090CZD4</accession>
<reference evidence="3" key="1">
    <citation type="submission" date="2013-12" db="EMBL/GenBank/DDBJ databases">
        <authorList>
            <person name="Linke B."/>
        </authorList>
    </citation>
    <scope>NUCLEOTIDE SEQUENCE [LARGE SCALE GENOMIC DNA]</scope>
    <source>
        <strain evidence="3">CRIB-18</strain>
    </source>
</reference>
<dbReference type="OrthoDB" id="9801454at2"/>
<dbReference type="InterPro" id="IPR008135">
    <property type="entry name" value="Competence-induced_CinA"/>
</dbReference>
<organism evidence="3 4">
    <name type="scientific">Candidatus Criblamydia sequanensis CRIB-18</name>
    <dbReference type="NCBI Taxonomy" id="1437425"/>
    <lineage>
        <taxon>Bacteria</taxon>
        <taxon>Pseudomonadati</taxon>
        <taxon>Chlamydiota</taxon>
        <taxon>Chlamydiia</taxon>
        <taxon>Parachlamydiales</taxon>
        <taxon>Candidatus Criblamydiaceae</taxon>
        <taxon>Candidatus Criblamydia</taxon>
    </lineage>
</organism>
<dbReference type="PANTHER" id="PTHR13939">
    <property type="entry name" value="NICOTINAMIDE-NUCLEOTIDE AMIDOHYDROLASE PNCC"/>
    <property type="match status" value="1"/>
</dbReference>
<dbReference type="InterPro" id="IPR008136">
    <property type="entry name" value="CinA_C"/>
</dbReference>
<keyword evidence="4" id="KW-1185">Reference proteome</keyword>